<reference evidence="6 7" key="1">
    <citation type="submission" date="2019-01" db="EMBL/GenBank/DDBJ databases">
        <title>Draft Genome and Complete Hox-Cluster Characterization of the Sterlet Sturgeon (Acipenser ruthenus).</title>
        <authorList>
            <person name="Wei Q."/>
        </authorList>
    </citation>
    <scope>NUCLEOTIDE SEQUENCE [LARGE SCALE GENOMIC DNA]</scope>
    <source>
        <strain evidence="6">WHYD16114868_AA</strain>
        <tissue evidence="6">Blood</tissue>
    </source>
</reference>
<keyword evidence="7" id="KW-1185">Reference proteome</keyword>
<evidence type="ECO:0000256" key="4">
    <source>
        <dbReference type="RuleBase" id="RU361235"/>
    </source>
</evidence>
<feature type="signal peptide" evidence="4">
    <location>
        <begin position="1"/>
        <end position="25"/>
    </location>
</feature>
<keyword evidence="4" id="KW-0732">Signal</keyword>
<protein>
    <recommendedName>
        <fullName evidence="4">Carboxylic ester hydrolase</fullName>
        <ecNumber evidence="4">3.1.1.-</ecNumber>
    </recommendedName>
</protein>
<feature type="active site" description="Charge relay system" evidence="3">
    <location>
        <position position="486"/>
    </location>
</feature>
<feature type="active site" description="Acyl-ester intermediate" evidence="3">
    <location>
        <position position="254"/>
    </location>
</feature>
<dbReference type="EC" id="3.1.1.-" evidence="4"/>
<feature type="domain" description="Carboxylesterase type B" evidence="5">
    <location>
        <begin position="57"/>
        <end position="578"/>
    </location>
</feature>
<dbReference type="InterPro" id="IPR002018">
    <property type="entry name" value="CarbesteraseB"/>
</dbReference>
<accession>A0A662YW34</accession>
<dbReference type="PROSITE" id="PS00941">
    <property type="entry name" value="CARBOXYLESTERASE_B_2"/>
    <property type="match status" value="1"/>
</dbReference>
<dbReference type="SMR" id="A0A662YW34"/>
<dbReference type="Pfam" id="PF00135">
    <property type="entry name" value="COesterase"/>
    <property type="match status" value="1"/>
</dbReference>
<dbReference type="Gene3D" id="3.40.50.1820">
    <property type="entry name" value="alpha/beta hydrolase"/>
    <property type="match status" value="1"/>
</dbReference>
<sequence>MGGDVPWTFLAVTVAVAVAAPSVAASTTASKTNGKVLKHGYLGRTEGAFSETVPKDGPKVKTKSGTVEGLASGKAQIFYGIPYAAPPIKAGRWKAPGSPTPWKGVYNATYPRAACMQSCRGPFGAPAENRNCPVKLSEDCLYLNIFVPLDVNFTAPPAKLLPVMVWVHGGDFIAGTASNPMYDGRFLASSTHTIIVNVEYRLGVFGFLVTGTDPEKSATGNYGILDQQAALIWVQQNIAGFGGDPSKVTIFGESSGSQSVGLHLMVESSGPLFNQAIMQSLPFTVPLKSKHEALKLGKDFAEIANCTSTDMSCLLSLTPEKVLAAQIGAGRKILNPFKFLEKFQTWGPFIDGTLIGEQITPAFRMGHWQKEKPVILGTTSEEGVMFVYGAFKKPMSLLECTACATAIFKQYALLVLYKYLPHYPEEDRRKLLSQTVTDYVFLCSSRKSARAAVKDGSAVWLYVFDHVTSDLRVWGDVTFCYDHVCHSAELPFVFSSFSMRNFTFTAEEQLLANQIVCYWGRFSHSGNPNAEGDQTEFCCQQKLPSWPEYTDRGHWLHMNLTTGSHSQMGYRDDFCNFWDTLDIY</sequence>
<evidence type="ECO:0000313" key="6">
    <source>
        <dbReference type="EMBL" id="RXN00297.1"/>
    </source>
</evidence>
<feature type="active site" description="Charge relay system" evidence="3">
    <location>
        <position position="382"/>
    </location>
</feature>
<feature type="chain" id="PRO_5031600390" description="Carboxylic ester hydrolase" evidence="4">
    <location>
        <begin position="26"/>
        <end position="584"/>
    </location>
</feature>
<dbReference type="PROSITE" id="PS00122">
    <property type="entry name" value="CARBOXYLESTERASE_B_1"/>
    <property type="match status" value="1"/>
</dbReference>
<proteinExistence type="inferred from homology"/>
<dbReference type="Proteomes" id="UP000289886">
    <property type="component" value="Unassembled WGS sequence"/>
</dbReference>
<comment type="caution">
    <text evidence="6">The sequence shown here is derived from an EMBL/GenBank/DDBJ whole genome shotgun (WGS) entry which is preliminary data.</text>
</comment>
<dbReference type="PANTHER" id="PTHR45570">
    <property type="entry name" value="CARBOXYLIC ESTER HYDROLASE"/>
    <property type="match status" value="1"/>
</dbReference>
<dbReference type="InterPro" id="IPR029058">
    <property type="entry name" value="AB_hydrolase_fold"/>
</dbReference>
<dbReference type="InterPro" id="IPR019819">
    <property type="entry name" value="Carboxylesterase_B_CS"/>
</dbReference>
<evidence type="ECO:0000259" key="5">
    <source>
        <dbReference type="Pfam" id="PF00135"/>
    </source>
</evidence>
<evidence type="ECO:0000313" key="7">
    <source>
        <dbReference type="Proteomes" id="UP000289886"/>
    </source>
</evidence>
<dbReference type="AlphaFoldDB" id="A0A662YW34"/>
<name>A0A662YW34_ACIRT</name>
<dbReference type="SUPFAM" id="SSF53474">
    <property type="entry name" value="alpha/beta-Hydrolases"/>
    <property type="match status" value="1"/>
</dbReference>
<evidence type="ECO:0000256" key="3">
    <source>
        <dbReference type="PIRSR" id="PIRSR600997-1"/>
    </source>
</evidence>
<evidence type="ECO:0000256" key="2">
    <source>
        <dbReference type="ARBA" id="ARBA00022801"/>
    </source>
</evidence>
<dbReference type="GO" id="GO:0004104">
    <property type="term" value="F:cholinesterase activity"/>
    <property type="evidence" value="ECO:0007669"/>
    <property type="project" value="InterPro"/>
</dbReference>
<keyword evidence="2 4" id="KW-0378">Hydrolase</keyword>
<gene>
    <name evidence="6" type="ORF">EOD39_9823</name>
</gene>
<dbReference type="InterPro" id="IPR000997">
    <property type="entry name" value="Cholinesterase"/>
</dbReference>
<dbReference type="PRINTS" id="PR00878">
    <property type="entry name" value="CHOLNESTRASE"/>
</dbReference>
<organism evidence="6 7">
    <name type="scientific">Acipenser ruthenus</name>
    <name type="common">Sterlet sturgeon</name>
    <dbReference type="NCBI Taxonomy" id="7906"/>
    <lineage>
        <taxon>Eukaryota</taxon>
        <taxon>Metazoa</taxon>
        <taxon>Chordata</taxon>
        <taxon>Craniata</taxon>
        <taxon>Vertebrata</taxon>
        <taxon>Euteleostomi</taxon>
        <taxon>Actinopterygii</taxon>
        <taxon>Chondrostei</taxon>
        <taxon>Acipenseriformes</taxon>
        <taxon>Acipenseridae</taxon>
        <taxon>Acipenser</taxon>
    </lineage>
</organism>
<comment type="similarity">
    <text evidence="1 4">Belongs to the type-B carboxylesterase/lipase family.</text>
</comment>
<dbReference type="InterPro" id="IPR019826">
    <property type="entry name" value="Carboxylesterase_B_AS"/>
</dbReference>
<evidence type="ECO:0000256" key="1">
    <source>
        <dbReference type="ARBA" id="ARBA00005964"/>
    </source>
</evidence>
<dbReference type="EMBL" id="SCEB01000206">
    <property type="protein sequence ID" value="RXN00297.1"/>
    <property type="molecule type" value="Genomic_DNA"/>
</dbReference>
<dbReference type="PANTHER" id="PTHR45570:SF1">
    <property type="entry name" value="CARBOXYLIC ESTER HYDROLASE"/>
    <property type="match status" value="1"/>
</dbReference>